<dbReference type="CDD" id="cd06170">
    <property type="entry name" value="LuxR_C_like"/>
    <property type="match status" value="1"/>
</dbReference>
<dbReference type="Gene3D" id="1.10.10.10">
    <property type="entry name" value="Winged helix-like DNA-binding domain superfamily/Winged helix DNA-binding domain"/>
    <property type="match status" value="1"/>
</dbReference>
<evidence type="ECO:0000313" key="2">
    <source>
        <dbReference type="EMBL" id="CTQ44320.1"/>
    </source>
</evidence>
<dbReference type="InterPro" id="IPR036388">
    <property type="entry name" value="WH-like_DNA-bd_sf"/>
</dbReference>
<dbReference type="Pfam" id="PF12146">
    <property type="entry name" value="Hydrolase_4"/>
    <property type="match status" value="1"/>
</dbReference>
<evidence type="ECO:0000313" key="3">
    <source>
        <dbReference type="Proteomes" id="UP000048926"/>
    </source>
</evidence>
<gene>
    <name evidence="2" type="ORF">LAL4801_02763</name>
</gene>
<keyword evidence="2" id="KW-0378">Hydrolase</keyword>
<dbReference type="InterPro" id="IPR029058">
    <property type="entry name" value="AB_hydrolase_fold"/>
</dbReference>
<accession>A0A0M6Y695</accession>
<organism evidence="2 3">
    <name type="scientific">Roseibium aggregatum</name>
    <dbReference type="NCBI Taxonomy" id="187304"/>
    <lineage>
        <taxon>Bacteria</taxon>
        <taxon>Pseudomonadati</taxon>
        <taxon>Pseudomonadota</taxon>
        <taxon>Alphaproteobacteria</taxon>
        <taxon>Hyphomicrobiales</taxon>
        <taxon>Stappiaceae</taxon>
        <taxon>Roseibium</taxon>
    </lineage>
</organism>
<dbReference type="SUPFAM" id="SSF46894">
    <property type="entry name" value="C-terminal effector domain of the bipartite response regulators"/>
    <property type="match status" value="1"/>
</dbReference>
<dbReference type="Gene3D" id="3.40.50.1820">
    <property type="entry name" value="alpha/beta hydrolase"/>
    <property type="match status" value="1"/>
</dbReference>
<evidence type="ECO:0000259" key="1">
    <source>
        <dbReference type="SMART" id="SM00421"/>
    </source>
</evidence>
<dbReference type="STRING" id="187304.B0E33_09470"/>
<dbReference type="GO" id="GO:0016787">
    <property type="term" value="F:hydrolase activity"/>
    <property type="evidence" value="ECO:0007669"/>
    <property type="project" value="UniProtKB-KW"/>
</dbReference>
<sequence length="601" mass="67663">MEAKYLPRPDGPSLYYRHWPVNVTRRLYSGKRTVFLGHSQPTHSGMLQPLAAGFRASGWDVHSGDIRGHGKSFDKTSVAGHLDPRDGWKSAVEDMRHLLERSFEDTPWQDRLIVVPNITALLTLEVMKTWPDLARHIVFISPPPNQKTLALFGKTFSEVRIRLKGADTPDEQTLHHLYSFLGAHLKDRRHLADVMSTDHRVIQQVLEDPHGWPTPTPAYWKQIFEGMLSAWSWPRDAQMKPGTRCLVVFGGEDAMLRDGGFLPPIERFLSRIGIEDVASERVDGARSALFLEEDKFSISGRVLDWVQKNRRPEADIREVGVEELASDILNRISETGARQLEPDELVELCYNAIDDDSRWTEIIYRMIHEAELSGNVNEEELHERISRLMPHWERAFNLNKQVMMSATLGVLLESVIERLQIGVALLDRQNDLLHCNGAFETSLSGLLPQDDACQIQETAKARVKSLLAENEAAVISRQNGERLIVHEGKPVGFQFFPAALKQTSLQRHGPASLLLLRVQTGEDTSETRKTLIELAYGLTGKEAEIALEIAEGRSLDQIADNQGILVSTARGHLKKSFQKIGVHSQSELVARLMAGPVGWLK</sequence>
<keyword evidence="3" id="KW-1185">Reference proteome</keyword>
<dbReference type="InterPro" id="IPR022742">
    <property type="entry name" value="Hydrolase_4"/>
</dbReference>
<name>A0A0M6Y695_9HYPH</name>
<dbReference type="SMART" id="SM00421">
    <property type="entry name" value="HTH_LUXR"/>
    <property type="match status" value="1"/>
</dbReference>
<dbReference type="GO" id="GO:0006355">
    <property type="term" value="P:regulation of DNA-templated transcription"/>
    <property type="evidence" value="ECO:0007669"/>
    <property type="project" value="InterPro"/>
</dbReference>
<feature type="domain" description="HTH luxR-type" evidence="1">
    <location>
        <begin position="535"/>
        <end position="592"/>
    </location>
</feature>
<dbReference type="GO" id="GO:0003677">
    <property type="term" value="F:DNA binding"/>
    <property type="evidence" value="ECO:0007669"/>
    <property type="project" value="InterPro"/>
</dbReference>
<dbReference type="Proteomes" id="UP000048926">
    <property type="component" value="Unassembled WGS sequence"/>
</dbReference>
<dbReference type="SUPFAM" id="SSF53474">
    <property type="entry name" value="alpha/beta-Hydrolases"/>
    <property type="match status" value="1"/>
</dbReference>
<reference evidence="3" key="1">
    <citation type="submission" date="2015-07" db="EMBL/GenBank/DDBJ databases">
        <authorList>
            <person name="Rodrigo-Torres Lidia"/>
            <person name="Arahal R.David."/>
        </authorList>
    </citation>
    <scope>NUCLEOTIDE SEQUENCE [LARGE SCALE GENOMIC DNA]</scope>
    <source>
        <strain evidence="3">CECT 4801</strain>
    </source>
</reference>
<proteinExistence type="predicted"/>
<dbReference type="AlphaFoldDB" id="A0A0M6Y695"/>
<protein>
    <submittedName>
        <fullName evidence="2">Alpha/beta hydrolase family protein</fullName>
    </submittedName>
</protein>
<dbReference type="Pfam" id="PF00196">
    <property type="entry name" value="GerE"/>
    <property type="match status" value="1"/>
</dbReference>
<dbReference type="EMBL" id="CXST01000002">
    <property type="protein sequence ID" value="CTQ44320.1"/>
    <property type="molecule type" value="Genomic_DNA"/>
</dbReference>
<dbReference type="InterPro" id="IPR016032">
    <property type="entry name" value="Sig_transdc_resp-reg_C-effctor"/>
</dbReference>
<dbReference type="InterPro" id="IPR000792">
    <property type="entry name" value="Tscrpt_reg_LuxR_C"/>
</dbReference>